<gene>
    <name evidence="1" type="ORF">DUNSADRAFT_11109</name>
</gene>
<comment type="caution">
    <text evidence="1">The sequence shown here is derived from an EMBL/GenBank/DDBJ whole genome shotgun (WGS) entry which is preliminary data.</text>
</comment>
<protein>
    <recommendedName>
        <fullName evidence="3">Encoded protein</fullName>
    </recommendedName>
</protein>
<evidence type="ECO:0000313" key="2">
    <source>
        <dbReference type="Proteomes" id="UP000815325"/>
    </source>
</evidence>
<keyword evidence="2" id="KW-1185">Reference proteome</keyword>
<accession>A0ABQ7H4K3</accession>
<evidence type="ECO:0008006" key="3">
    <source>
        <dbReference type="Google" id="ProtNLM"/>
    </source>
</evidence>
<dbReference type="Proteomes" id="UP000815325">
    <property type="component" value="Unassembled WGS sequence"/>
</dbReference>
<organism evidence="1 2">
    <name type="scientific">Dunaliella salina</name>
    <name type="common">Green alga</name>
    <name type="synonym">Protococcus salinus</name>
    <dbReference type="NCBI Taxonomy" id="3046"/>
    <lineage>
        <taxon>Eukaryota</taxon>
        <taxon>Viridiplantae</taxon>
        <taxon>Chlorophyta</taxon>
        <taxon>core chlorophytes</taxon>
        <taxon>Chlorophyceae</taxon>
        <taxon>CS clade</taxon>
        <taxon>Chlamydomonadales</taxon>
        <taxon>Dunaliellaceae</taxon>
        <taxon>Dunaliella</taxon>
    </lineage>
</organism>
<sequence length="114" mass="12408">MPASPKVSKNEQLQKLSLQQTSLCAHLKARRLGGKPWCWRVQCQALLSLSGSSMTFSTSCGSSCCVSPCKTHGCSFVRVTAFPHGLHSGATLSIVSFIPDLRQRIQCGWRAERG</sequence>
<name>A0ABQ7H4K3_DUNSA</name>
<dbReference type="EMBL" id="MU069476">
    <property type="protein sequence ID" value="KAF5841793.1"/>
    <property type="molecule type" value="Genomic_DNA"/>
</dbReference>
<proteinExistence type="predicted"/>
<reference evidence="1" key="1">
    <citation type="submission" date="2017-08" db="EMBL/GenBank/DDBJ databases">
        <authorList>
            <person name="Polle J.E."/>
            <person name="Barry K."/>
            <person name="Cushman J."/>
            <person name="Schmutz J."/>
            <person name="Tran D."/>
            <person name="Hathwaick L.T."/>
            <person name="Yim W.C."/>
            <person name="Jenkins J."/>
            <person name="Mckie-Krisberg Z.M."/>
            <person name="Prochnik S."/>
            <person name="Lindquist E."/>
            <person name="Dockter R.B."/>
            <person name="Adam C."/>
            <person name="Molina H."/>
            <person name="Bunkerborg J."/>
            <person name="Jin E."/>
            <person name="Buchheim M."/>
            <person name="Magnuson J."/>
        </authorList>
    </citation>
    <scope>NUCLEOTIDE SEQUENCE</scope>
    <source>
        <strain evidence="1">CCAP 19/18</strain>
    </source>
</reference>
<evidence type="ECO:0000313" key="1">
    <source>
        <dbReference type="EMBL" id="KAF5841793.1"/>
    </source>
</evidence>